<keyword evidence="10" id="KW-1185">Reference proteome</keyword>
<gene>
    <name evidence="9" type="ORF">Mco01_30270</name>
</gene>
<evidence type="ECO:0000256" key="6">
    <source>
        <dbReference type="ARBA" id="ARBA00022989"/>
    </source>
</evidence>
<keyword evidence="6 8" id="KW-1133">Transmembrane helix</keyword>
<evidence type="ECO:0008006" key="11">
    <source>
        <dbReference type="Google" id="ProtNLM"/>
    </source>
</evidence>
<evidence type="ECO:0000256" key="3">
    <source>
        <dbReference type="ARBA" id="ARBA00022676"/>
    </source>
</evidence>
<comment type="subcellular location">
    <subcellularLocation>
        <location evidence="1">Cell membrane</location>
        <topology evidence="1">Multi-pass membrane protein</topology>
    </subcellularLocation>
</comment>
<evidence type="ECO:0000256" key="2">
    <source>
        <dbReference type="ARBA" id="ARBA00022475"/>
    </source>
</evidence>
<dbReference type="Proteomes" id="UP000603904">
    <property type="component" value="Unassembled WGS sequence"/>
</dbReference>
<dbReference type="PANTHER" id="PTHR33908">
    <property type="entry name" value="MANNOSYLTRANSFERASE YKCB-RELATED"/>
    <property type="match status" value="1"/>
</dbReference>
<keyword evidence="7 8" id="KW-0472">Membrane</keyword>
<keyword evidence="2" id="KW-1003">Cell membrane</keyword>
<evidence type="ECO:0000256" key="5">
    <source>
        <dbReference type="ARBA" id="ARBA00022692"/>
    </source>
</evidence>
<feature type="transmembrane region" description="Helical" evidence="8">
    <location>
        <begin position="63"/>
        <end position="82"/>
    </location>
</feature>
<feature type="transmembrane region" description="Helical" evidence="8">
    <location>
        <begin position="94"/>
        <end position="111"/>
    </location>
</feature>
<name>A0ABQ4FZ02_9ACTN</name>
<evidence type="ECO:0000256" key="7">
    <source>
        <dbReference type="ARBA" id="ARBA00023136"/>
    </source>
</evidence>
<dbReference type="EMBL" id="BOOC01000011">
    <property type="protein sequence ID" value="GIH40027.1"/>
    <property type="molecule type" value="Genomic_DNA"/>
</dbReference>
<dbReference type="PANTHER" id="PTHR33908:SF11">
    <property type="entry name" value="MEMBRANE PROTEIN"/>
    <property type="match status" value="1"/>
</dbReference>
<dbReference type="InterPro" id="IPR050297">
    <property type="entry name" value="LipidA_mod_glycosyltrf_83"/>
</dbReference>
<comment type="caution">
    <text evidence="9">The sequence shown here is derived from an EMBL/GenBank/DDBJ whole genome shotgun (WGS) entry which is preliminary data.</text>
</comment>
<accession>A0ABQ4FZ02</accession>
<keyword evidence="5 8" id="KW-0812">Transmembrane</keyword>
<reference evidence="9 10" key="1">
    <citation type="submission" date="2021-01" db="EMBL/GenBank/DDBJ databases">
        <title>Whole genome shotgun sequence of Microbispora corallina NBRC 16416.</title>
        <authorList>
            <person name="Komaki H."/>
            <person name="Tamura T."/>
        </authorList>
    </citation>
    <scope>NUCLEOTIDE SEQUENCE [LARGE SCALE GENOMIC DNA]</scope>
    <source>
        <strain evidence="9 10">NBRC 16416</strain>
    </source>
</reference>
<evidence type="ECO:0000256" key="8">
    <source>
        <dbReference type="SAM" id="Phobius"/>
    </source>
</evidence>
<evidence type="ECO:0000256" key="1">
    <source>
        <dbReference type="ARBA" id="ARBA00004651"/>
    </source>
</evidence>
<keyword evidence="3" id="KW-0328">Glycosyltransferase</keyword>
<organism evidence="9 10">
    <name type="scientific">Microbispora corallina</name>
    <dbReference type="NCBI Taxonomy" id="83302"/>
    <lineage>
        <taxon>Bacteria</taxon>
        <taxon>Bacillati</taxon>
        <taxon>Actinomycetota</taxon>
        <taxon>Actinomycetes</taxon>
        <taxon>Streptosporangiales</taxon>
        <taxon>Streptosporangiaceae</taxon>
        <taxon>Microbispora</taxon>
    </lineage>
</organism>
<sequence length="121" mass="12320">MAGLVLTLLLTLSAAYGLHGDEMYYVVAGRHPAFGYVDQPPLTPLLSAASVGLLGVSPTAVRVLPALETTLVVVLVVLVALIARDLGGSRRAQILAAVTAAVSGYLAAGHLDTTTTADLLA</sequence>
<evidence type="ECO:0000313" key="9">
    <source>
        <dbReference type="EMBL" id="GIH40027.1"/>
    </source>
</evidence>
<proteinExistence type="predicted"/>
<evidence type="ECO:0000313" key="10">
    <source>
        <dbReference type="Proteomes" id="UP000603904"/>
    </source>
</evidence>
<evidence type="ECO:0000256" key="4">
    <source>
        <dbReference type="ARBA" id="ARBA00022679"/>
    </source>
</evidence>
<keyword evidence="4" id="KW-0808">Transferase</keyword>
<protein>
    <recommendedName>
        <fullName evidence="11">Glycosyltransferase RgtA/B/C/D-like domain-containing protein</fullName>
    </recommendedName>
</protein>